<organism evidence="2 3">
    <name type="scientific">Caenorhabditis tropicalis</name>
    <dbReference type="NCBI Taxonomy" id="1561998"/>
    <lineage>
        <taxon>Eukaryota</taxon>
        <taxon>Metazoa</taxon>
        <taxon>Ecdysozoa</taxon>
        <taxon>Nematoda</taxon>
        <taxon>Chromadorea</taxon>
        <taxon>Rhabditida</taxon>
        <taxon>Rhabditina</taxon>
        <taxon>Rhabditomorpha</taxon>
        <taxon>Rhabditoidea</taxon>
        <taxon>Rhabditidae</taxon>
        <taxon>Peloderinae</taxon>
        <taxon>Caenorhabditis</taxon>
    </lineage>
</organism>
<keyword evidence="2" id="KW-1185">Reference proteome</keyword>
<feature type="compositionally biased region" description="Low complexity" evidence="1">
    <location>
        <begin position="95"/>
        <end position="109"/>
    </location>
</feature>
<reference evidence="3" key="1">
    <citation type="submission" date="2016-11" db="UniProtKB">
        <authorList>
            <consortium name="WormBaseParasite"/>
        </authorList>
    </citation>
    <scope>IDENTIFICATION</scope>
</reference>
<evidence type="ECO:0000313" key="2">
    <source>
        <dbReference type="Proteomes" id="UP000095282"/>
    </source>
</evidence>
<dbReference type="eggNOG" id="ENOG502T3KP">
    <property type="taxonomic scope" value="Eukaryota"/>
</dbReference>
<name>A0A1I7TIB9_9PELO</name>
<protein>
    <submittedName>
        <fullName evidence="3">Uncharacterized protein</fullName>
    </submittedName>
</protein>
<feature type="region of interest" description="Disordered" evidence="1">
    <location>
        <begin position="65"/>
        <end position="84"/>
    </location>
</feature>
<proteinExistence type="predicted"/>
<dbReference type="AlphaFoldDB" id="A0A1I7TIB9"/>
<evidence type="ECO:0000256" key="1">
    <source>
        <dbReference type="SAM" id="MobiDB-lite"/>
    </source>
</evidence>
<sequence length="116" mass="12845">MNQCDKSRFDVISHLTDIPMLGKQYVPELWKQIEGTSVLQQQSVQNAQPEPINQRIYTPTIAQNVERGRQAHSSSTSVGHGFGGFSRTVEKRVLPSSLPSTSSGCPSHSKIPRVEQ</sequence>
<dbReference type="Proteomes" id="UP000095282">
    <property type="component" value="Unplaced"/>
</dbReference>
<evidence type="ECO:0000313" key="3">
    <source>
        <dbReference type="WBParaSite" id="Csp11.Scaffold622.g6219.t1"/>
    </source>
</evidence>
<dbReference type="WBParaSite" id="Csp11.Scaffold622.g6219.t1">
    <property type="protein sequence ID" value="Csp11.Scaffold622.g6219.t1"/>
    <property type="gene ID" value="Csp11.Scaffold622.g6219"/>
</dbReference>
<accession>A0A1I7TIB9</accession>
<feature type="region of interest" description="Disordered" evidence="1">
    <location>
        <begin position="93"/>
        <end position="116"/>
    </location>
</feature>
<dbReference type="STRING" id="1561998.A0A1I7TIB9"/>